<comment type="function">
    <text evidence="10">Component of the MICOS complex, a large protein complex of the mitochondrial inner membrane that plays crucial roles in the maintenance of crista junctions, inner membrane architecture, and formation of contact sites to the outer membrane. Plays a role in keeping cristae membranes connected to the inner boundary membrane. Also promotes protein import via the mitochondrial intermembrane space assembly (MIA) pathway.</text>
</comment>
<evidence type="ECO:0000256" key="8">
    <source>
        <dbReference type="ARBA" id="ARBA00023128"/>
    </source>
</evidence>
<dbReference type="InterPro" id="IPR019133">
    <property type="entry name" value="MIC60"/>
</dbReference>
<dbReference type="PANTHER" id="PTHR15415">
    <property type="entry name" value="MITOFILIN"/>
    <property type="match status" value="1"/>
</dbReference>
<evidence type="ECO:0000256" key="9">
    <source>
        <dbReference type="ARBA" id="ARBA00023136"/>
    </source>
</evidence>
<reference evidence="15" key="1">
    <citation type="submission" date="2014-03" db="EMBL/GenBank/DDBJ databases">
        <title>The Genome Sequence of Puccinia striiformis f. sp. tritici PST-78.</title>
        <authorList>
            <consortium name="The Broad Institute Genome Sequencing Platform"/>
            <person name="Cuomo C."/>
            <person name="Hulbert S."/>
            <person name="Chen X."/>
            <person name="Walker B."/>
            <person name="Young S.K."/>
            <person name="Zeng Q."/>
            <person name="Gargeya S."/>
            <person name="Fitzgerald M."/>
            <person name="Haas B."/>
            <person name="Abouelleil A."/>
            <person name="Alvarado L."/>
            <person name="Arachchi H.M."/>
            <person name="Berlin A.M."/>
            <person name="Chapman S.B."/>
            <person name="Goldberg J."/>
            <person name="Griggs A."/>
            <person name="Gujja S."/>
            <person name="Hansen M."/>
            <person name="Howarth C."/>
            <person name="Imamovic A."/>
            <person name="Larimer J."/>
            <person name="McCowan C."/>
            <person name="Montmayeur A."/>
            <person name="Murphy C."/>
            <person name="Neiman D."/>
            <person name="Pearson M."/>
            <person name="Priest M."/>
            <person name="Roberts A."/>
            <person name="Saif S."/>
            <person name="Shea T."/>
            <person name="Sisk P."/>
            <person name="Sykes S."/>
            <person name="Wortman J."/>
            <person name="Nusbaum C."/>
            <person name="Birren B."/>
        </authorList>
    </citation>
    <scope>NUCLEOTIDE SEQUENCE [LARGE SCALE GENOMIC DNA]</scope>
    <source>
        <strain evidence="15">race PST-78</strain>
    </source>
</reference>
<name>A0A0L0UXJ5_9BASI</name>
<evidence type="ECO:0000256" key="1">
    <source>
        <dbReference type="ARBA" id="ARBA00004434"/>
    </source>
</evidence>
<evidence type="ECO:0000313" key="14">
    <source>
        <dbReference type="EMBL" id="KNE91651.1"/>
    </source>
</evidence>
<dbReference type="GO" id="GO:0061617">
    <property type="term" value="C:MICOS complex"/>
    <property type="evidence" value="ECO:0007669"/>
    <property type="project" value="TreeGrafter"/>
</dbReference>
<evidence type="ECO:0000256" key="11">
    <source>
        <dbReference type="RuleBase" id="RU363000"/>
    </source>
</evidence>
<proteinExistence type="inferred from homology"/>
<keyword evidence="15" id="KW-1185">Reference proteome</keyword>
<evidence type="ECO:0000256" key="10">
    <source>
        <dbReference type="ARBA" id="ARBA00025571"/>
    </source>
</evidence>
<feature type="coiled-coil region" evidence="12">
    <location>
        <begin position="265"/>
        <end position="326"/>
    </location>
</feature>
<keyword evidence="5 11" id="KW-0999">Mitochondrion inner membrane</keyword>
<evidence type="ECO:0000256" key="5">
    <source>
        <dbReference type="ARBA" id="ARBA00022792"/>
    </source>
</evidence>
<comment type="subunit">
    <text evidence="11">Component of the mitochondrial contact site and cristae organizing system (MICOS) complex.</text>
</comment>
<feature type="region of interest" description="Disordered" evidence="13">
    <location>
        <begin position="181"/>
        <end position="211"/>
    </location>
</feature>
<dbReference type="Pfam" id="PF09731">
    <property type="entry name" value="Mitofilin"/>
    <property type="match status" value="2"/>
</dbReference>
<keyword evidence="9 11" id="KW-0472">Membrane</keyword>
<evidence type="ECO:0000256" key="7">
    <source>
        <dbReference type="ARBA" id="ARBA00023054"/>
    </source>
</evidence>
<protein>
    <recommendedName>
        <fullName evidence="3 11">MICOS complex subunit MIC60</fullName>
    </recommendedName>
    <alternativeName>
        <fullName evidence="11">Mitofilin</fullName>
    </alternativeName>
</protein>
<dbReference type="OrthoDB" id="10261039at2759"/>
<comment type="similarity">
    <text evidence="2 11">Belongs to the MICOS complex subunit Mic60 family.</text>
</comment>
<sequence>MLKLRLNRIHHLNRLYSTQPIPPVNRKGIIRRLVLPTTFFAGLFYGAGVYGSSQNDKFRDFFMDQVPLGETVLNICEESNLEQLADLSKGTIEVVDQSIQKIKSIAGVTDTSSTTTHEKPIVEKIKAKTEAAVQRGKELSQQKLPEVIPKKIQPPPISVVQEAPISVKPASSNLPTYDREIPIGHEPPPGYIGSAPRPRDPSTGPIPPPPTLPLLAPTVKELASSEPILAQLASSIDSLAGFLRDHPNVIVRGKDPSGLDPPKVLSTASEDLKNLADRLQNLKEEKKLELQSKLDLQAKEYGKILLEAEKELHQRLDQQEENWKNEFDSERIKLSEKFQEKLNKELEVQESLINERLEQEVIKQGIEIQRNWINKIKSEIELERDGRYSKLSKLESCFKQLGRLTLDNQDSLDHQLRINSLWNSIRSINSNVFDTQSFTKIPLDNHIRALKRISANSHKINSTIDEDDQSVDLLSTAIDTIPENVVESGIESLPNLTLWYKQSVYPRIQSASLIPKQGGLISYLTSYLLSNLFFTNLHASSSPFETKDPIHILNQVDKFLDIKDLNSAIRTLNLLDGWPKVLAHDWIVEARKHLEFQQAIQVIETEATLQSLLS</sequence>
<keyword evidence="6 11" id="KW-1133">Transmembrane helix</keyword>
<comment type="subcellular location">
    <subcellularLocation>
        <location evidence="1 11">Mitochondrion inner membrane</location>
        <topology evidence="1 11">Single-pass membrane protein</topology>
    </subcellularLocation>
</comment>
<evidence type="ECO:0000256" key="12">
    <source>
        <dbReference type="SAM" id="Coils"/>
    </source>
</evidence>
<keyword evidence="4 11" id="KW-0812">Transmembrane</keyword>
<dbReference type="EMBL" id="AJIL01000194">
    <property type="protein sequence ID" value="KNE91651.1"/>
    <property type="molecule type" value="Genomic_DNA"/>
</dbReference>
<keyword evidence="7 12" id="KW-0175">Coiled coil</keyword>
<evidence type="ECO:0000256" key="2">
    <source>
        <dbReference type="ARBA" id="ARBA00010877"/>
    </source>
</evidence>
<evidence type="ECO:0000313" key="15">
    <source>
        <dbReference type="Proteomes" id="UP000054564"/>
    </source>
</evidence>
<feature type="transmembrane region" description="Helical" evidence="11">
    <location>
        <begin position="33"/>
        <end position="51"/>
    </location>
</feature>
<evidence type="ECO:0000256" key="3">
    <source>
        <dbReference type="ARBA" id="ARBA00018116"/>
    </source>
</evidence>
<organism evidence="14 15">
    <name type="scientific">Puccinia striiformis f. sp. tritici PST-78</name>
    <dbReference type="NCBI Taxonomy" id="1165861"/>
    <lineage>
        <taxon>Eukaryota</taxon>
        <taxon>Fungi</taxon>
        <taxon>Dikarya</taxon>
        <taxon>Basidiomycota</taxon>
        <taxon>Pucciniomycotina</taxon>
        <taxon>Pucciniomycetes</taxon>
        <taxon>Pucciniales</taxon>
        <taxon>Pucciniaceae</taxon>
        <taxon>Puccinia</taxon>
    </lineage>
</organism>
<accession>A0A0L0UXJ5</accession>
<evidence type="ECO:0000256" key="13">
    <source>
        <dbReference type="SAM" id="MobiDB-lite"/>
    </source>
</evidence>
<dbReference type="PANTHER" id="PTHR15415:SF7">
    <property type="entry name" value="MICOS COMPLEX SUBUNIT MIC60"/>
    <property type="match status" value="1"/>
</dbReference>
<dbReference type="Proteomes" id="UP000054564">
    <property type="component" value="Unassembled WGS sequence"/>
</dbReference>
<dbReference type="GO" id="GO:0042407">
    <property type="term" value="P:cristae formation"/>
    <property type="evidence" value="ECO:0007669"/>
    <property type="project" value="TreeGrafter"/>
</dbReference>
<evidence type="ECO:0000256" key="6">
    <source>
        <dbReference type="ARBA" id="ARBA00022989"/>
    </source>
</evidence>
<dbReference type="AlphaFoldDB" id="A0A0L0UXJ5"/>
<evidence type="ECO:0000256" key="4">
    <source>
        <dbReference type="ARBA" id="ARBA00022692"/>
    </source>
</evidence>
<dbReference type="STRING" id="1165861.A0A0L0UXJ5"/>
<comment type="caution">
    <text evidence="14">The sequence shown here is derived from an EMBL/GenBank/DDBJ whole genome shotgun (WGS) entry which is preliminary data.</text>
</comment>
<keyword evidence="8 11" id="KW-0496">Mitochondrion</keyword>
<gene>
    <name evidence="14" type="ORF">PSTG_14958</name>
</gene>